<protein>
    <submittedName>
        <fullName evidence="1">Uncharacterized protein</fullName>
    </submittedName>
</protein>
<evidence type="ECO:0000313" key="2">
    <source>
        <dbReference type="Proteomes" id="UP000821845"/>
    </source>
</evidence>
<proteinExistence type="predicted"/>
<dbReference type="Proteomes" id="UP000821845">
    <property type="component" value="Chromosome 5"/>
</dbReference>
<gene>
    <name evidence="1" type="ORF">HPB50_020820</name>
</gene>
<organism evidence="1 2">
    <name type="scientific">Hyalomma asiaticum</name>
    <name type="common">Tick</name>
    <dbReference type="NCBI Taxonomy" id="266040"/>
    <lineage>
        <taxon>Eukaryota</taxon>
        <taxon>Metazoa</taxon>
        <taxon>Ecdysozoa</taxon>
        <taxon>Arthropoda</taxon>
        <taxon>Chelicerata</taxon>
        <taxon>Arachnida</taxon>
        <taxon>Acari</taxon>
        <taxon>Parasitiformes</taxon>
        <taxon>Ixodida</taxon>
        <taxon>Ixodoidea</taxon>
        <taxon>Ixodidae</taxon>
        <taxon>Hyalomminae</taxon>
        <taxon>Hyalomma</taxon>
    </lineage>
</organism>
<accession>A0ACB7S7Q2</accession>
<sequence>MEILKKKRRVIRAQATRVFNEPTTFWQNNKFLTSLRDVNAAIEPHILDDDADAEFVQVMEYDDKIASCLGSMKSFGNSLADGAQIRNVAPARTTAQVQIQLQKTRLPKLELKKFDAAIHKNHELSDIDRFNYLKSLLSGEAKEAIAGLQAMAECYADAIEILEQRFGNPAALIRAHRPQGVIDLKPVTSAMNVRELRRLFNNLQVHMRGLKALGVGEDSYSTMLYHVLLRALPQEMEVDMVVCKAVPMERCLLGGQVVWLPQVLCEQEALLRAVLSIDTWNNVLSEAHKMRLMPRQRWVGSVTCSGQSVEALLKY</sequence>
<evidence type="ECO:0000313" key="1">
    <source>
        <dbReference type="EMBL" id="KAH6930913.1"/>
    </source>
</evidence>
<reference evidence="1" key="1">
    <citation type="submission" date="2020-05" db="EMBL/GenBank/DDBJ databases">
        <title>Large-scale comparative analyses of tick genomes elucidate their genetic diversity and vector capacities.</title>
        <authorList>
            <person name="Jia N."/>
            <person name="Wang J."/>
            <person name="Shi W."/>
            <person name="Du L."/>
            <person name="Sun Y."/>
            <person name="Zhan W."/>
            <person name="Jiang J."/>
            <person name="Wang Q."/>
            <person name="Zhang B."/>
            <person name="Ji P."/>
            <person name="Sakyi L.B."/>
            <person name="Cui X."/>
            <person name="Yuan T."/>
            <person name="Jiang B."/>
            <person name="Yang W."/>
            <person name="Lam T.T.-Y."/>
            <person name="Chang Q."/>
            <person name="Ding S."/>
            <person name="Wang X."/>
            <person name="Zhu J."/>
            <person name="Ruan X."/>
            <person name="Zhao L."/>
            <person name="Wei J."/>
            <person name="Que T."/>
            <person name="Du C."/>
            <person name="Cheng J."/>
            <person name="Dai P."/>
            <person name="Han X."/>
            <person name="Huang E."/>
            <person name="Gao Y."/>
            <person name="Liu J."/>
            <person name="Shao H."/>
            <person name="Ye R."/>
            <person name="Li L."/>
            <person name="Wei W."/>
            <person name="Wang X."/>
            <person name="Wang C."/>
            <person name="Yang T."/>
            <person name="Huo Q."/>
            <person name="Li W."/>
            <person name="Guo W."/>
            <person name="Chen H."/>
            <person name="Zhou L."/>
            <person name="Ni X."/>
            <person name="Tian J."/>
            <person name="Zhou Y."/>
            <person name="Sheng Y."/>
            <person name="Liu T."/>
            <person name="Pan Y."/>
            <person name="Xia L."/>
            <person name="Li J."/>
            <person name="Zhao F."/>
            <person name="Cao W."/>
        </authorList>
    </citation>
    <scope>NUCLEOTIDE SEQUENCE</scope>
    <source>
        <strain evidence="1">Hyas-2018</strain>
    </source>
</reference>
<name>A0ACB7S7Q2_HYAAI</name>
<keyword evidence="2" id="KW-1185">Reference proteome</keyword>
<dbReference type="EMBL" id="CM023485">
    <property type="protein sequence ID" value="KAH6930913.1"/>
    <property type="molecule type" value="Genomic_DNA"/>
</dbReference>
<comment type="caution">
    <text evidence="1">The sequence shown here is derived from an EMBL/GenBank/DDBJ whole genome shotgun (WGS) entry which is preliminary data.</text>
</comment>